<reference evidence="3" key="1">
    <citation type="submission" date="2020-10" db="EMBL/GenBank/DDBJ databases">
        <title>Connecting structure to function with the recovery of over 1000 high-quality activated sludge metagenome-assembled genomes encoding full-length rRNA genes using long-read sequencing.</title>
        <authorList>
            <person name="Singleton C.M."/>
            <person name="Petriglieri F."/>
            <person name="Kristensen J.M."/>
            <person name="Kirkegaard R.H."/>
            <person name="Michaelsen T.Y."/>
            <person name="Andersen M.H."/>
            <person name="Karst S.M."/>
            <person name="Dueholm M.S."/>
            <person name="Nielsen P.H."/>
            <person name="Albertsen M."/>
        </authorList>
    </citation>
    <scope>NUCLEOTIDE SEQUENCE</scope>
    <source>
        <strain evidence="3">Bjer_18-Q3-R1-45_BAT3C.347</strain>
    </source>
</reference>
<dbReference type="PANTHER" id="PTHR31793:SF37">
    <property type="entry name" value="ACYL-COA THIOESTER HYDROLASE YBGC"/>
    <property type="match status" value="1"/>
</dbReference>
<evidence type="ECO:0000313" key="4">
    <source>
        <dbReference type="Proteomes" id="UP000807785"/>
    </source>
</evidence>
<dbReference type="InterPro" id="IPR050563">
    <property type="entry name" value="4-hydroxybenzoyl-CoA_TE"/>
</dbReference>
<dbReference type="FunFam" id="3.10.129.10:FF:000004">
    <property type="entry name" value="Tol-pal system-associated acyl-CoA thioesterase"/>
    <property type="match status" value="1"/>
</dbReference>
<sequence length="150" mass="17305">MHASHHAVASSARRQFEIPVRVYYEDTDAGGVVYYANYLRFLERARTEWLRHIGFEQQKIIDEQHLVFVVKRIEADYHAPGRLDDELRVEVAVDRLGNASLVFAQRVFRDMQVLLDARVTVVCVDIRRMKPAPIPAPMRAKLEETMKAAA</sequence>
<dbReference type="Proteomes" id="UP000807785">
    <property type="component" value="Unassembled WGS sequence"/>
</dbReference>
<evidence type="ECO:0000256" key="2">
    <source>
        <dbReference type="ARBA" id="ARBA00022801"/>
    </source>
</evidence>
<evidence type="ECO:0000313" key="3">
    <source>
        <dbReference type="EMBL" id="MBK6975641.1"/>
    </source>
</evidence>
<dbReference type="NCBIfam" id="TIGR00051">
    <property type="entry name" value="YbgC/FadM family acyl-CoA thioesterase"/>
    <property type="match status" value="1"/>
</dbReference>
<accession>A0A9D7HTE9</accession>
<comment type="similarity">
    <text evidence="1">Belongs to the 4-hydroxybenzoyl-CoA thioesterase family.</text>
</comment>
<dbReference type="EMBL" id="JADJEV010000005">
    <property type="protein sequence ID" value="MBK6975641.1"/>
    <property type="molecule type" value="Genomic_DNA"/>
</dbReference>
<dbReference type="AlphaFoldDB" id="A0A9D7HTE9"/>
<dbReference type="InterPro" id="IPR006684">
    <property type="entry name" value="YbgC/YbaW"/>
</dbReference>
<dbReference type="InterPro" id="IPR029069">
    <property type="entry name" value="HotDog_dom_sf"/>
</dbReference>
<proteinExistence type="inferred from homology"/>
<keyword evidence="2" id="KW-0378">Hydrolase</keyword>
<name>A0A9D7HTE9_9PROT</name>
<dbReference type="CDD" id="cd00586">
    <property type="entry name" value="4HBT"/>
    <property type="match status" value="1"/>
</dbReference>
<dbReference type="Pfam" id="PF13279">
    <property type="entry name" value="4HBT_2"/>
    <property type="match status" value="1"/>
</dbReference>
<dbReference type="NCBIfam" id="TIGR02799">
    <property type="entry name" value="thio_ybgC"/>
    <property type="match status" value="1"/>
</dbReference>
<organism evidence="3 4">
    <name type="scientific">Candidatus Methylophosphatis roskildensis</name>
    <dbReference type="NCBI Taxonomy" id="2899263"/>
    <lineage>
        <taxon>Bacteria</taxon>
        <taxon>Pseudomonadati</taxon>
        <taxon>Pseudomonadota</taxon>
        <taxon>Betaproteobacteria</taxon>
        <taxon>Nitrosomonadales</taxon>
        <taxon>Sterolibacteriaceae</taxon>
        <taxon>Candidatus Methylophosphatis</taxon>
    </lineage>
</organism>
<dbReference type="GO" id="GO:0047617">
    <property type="term" value="F:fatty acyl-CoA hydrolase activity"/>
    <property type="evidence" value="ECO:0007669"/>
    <property type="project" value="TreeGrafter"/>
</dbReference>
<gene>
    <name evidence="3" type="primary">ybgC</name>
    <name evidence="3" type="ORF">IPH26_22735</name>
</gene>
<comment type="caution">
    <text evidence="3">The sequence shown here is derived from an EMBL/GenBank/DDBJ whole genome shotgun (WGS) entry which is preliminary data.</text>
</comment>
<dbReference type="PANTHER" id="PTHR31793">
    <property type="entry name" value="4-HYDROXYBENZOYL-COA THIOESTERASE FAMILY MEMBER"/>
    <property type="match status" value="1"/>
</dbReference>
<dbReference type="InterPro" id="IPR014166">
    <property type="entry name" value="Tol-Pal_acyl-CoA_thioesterase"/>
</dbReference>
<evidence type="ECO:0000256" key="1">
    <source>
        <dbReference type="ARBA" id="ARBA00005953"/>
    </source>
</evidence>
<dbReference type="Gene3D" id="3.10.129.10">
    <property type="entry name" value="Hotdog Thioesterase"/>
    <property type="match status" value="1"/>
</dbReference>
<dbReference type="SUPFAM" id="SSF54637">
    <property type="entry name" value="Thioesterase/thiol ester dehydrase-isomerase"/>
    <property type="match status" value="1"/>
</dbReference>
<dbReference type="PIRSF" id="PIRSF003230">
    <property type="entry name" value="YbgC"/>
    <property type="match status" value="1"/>
</dbReference>
<protein>
    <submittedName>
        <fullName evidence="3">Tol-pal system-associated acyl-CoA thioesterase</fullName>
    </submittedName>
</protein>